<feature type="chain" id="PRO_5035162049" evidence="1">
    <location>
        <begin position="22"/>
        <end position="114"/>
    </location>
</feature>
<gene>
    <name evidence="2" type="ORF">PECAL_2P12990</name>
</gene>
<evidence type="ECO:0000313" key="2">
    <source>
        <dbReference type="EMBL" id="CAH0368241.1"/>
    </source>
</evidence>
<organism evidence="2 3">
    <name type="scientific">Pelagomonas calceolata</name>
    <dbReference type="NCBI Taxonomy" id="35677"/>
    <lineage>
        <taxon>Eukaryota</taxon>
        <taxon>Sar</taxon>
        <taxon>Stramenopiles</taxon>
        <taxon>Ochrophyta</taxon>
        <taxon>Pelagophyceae</taxon>
        <taxon>Pelagomonadales</taxon>
        <taxon>Pelagomonadaceae</taxon>
        <taxon>Pelagomonas</taxon>
    </lineage>
</organism>
<name>A0A8J2SD50_9STRA</name>
<reference evidence="2" key="1">
    <citation type="submission" date="2021-11" db="EMBL/GenBank/DDBJ databases">
        <authorList>
            <consortium name="Genoscope - CEA"/>
            <person name="William W."/>
        </authorList>
    </citation>
    <scope>NUCLEOTIDE SEQUENCE</scope>
</reference>
<comment type="caution">
    <text evidence="2">The sequence shown here is derived from an EMBL/GenBank/DDBJ whole genome shotgun (WGS) entry which is preliminary data.</text>
</comment>
<dbReference type="EMBL" id="CAKKNE010000002">
    <property type="protein sequence ID" value="CAH0368241.1"/>
    <property type="molecule type" value="Genomic_DNA"/>
</dbReference>
<proteinExistence type="predicted"/>
<keyword evidence="1" id="KW-0732">Signal</keyword>
<dbReference type="Proteomes" id="UP000789595">
    <property type="component" value="Unassembled WGS sequence"/>
</dbReference>
<protein>
    <submittedName>
        <fullName evidence="2">Uncharacterized protein</fullName>
    </submittedName>
</protein>
<evidence type="ECO:0000313" key="3">
    <source>
        <dbReference type="Proteomes" id="UP000789595"/>
    </source>
</evidence>
<sequence length="114" mass="11809">MVAPRRVITVLLFGAAAPAAAFQPARVSCQQRHRVAVCSTIDNRRRSRSDNEASEGLGIVNVPVTEDAIKMAKDKLESRSGSVASAATASAVAAAAAASDALPDVGFDPWSPFS</sequence>
<feature type="signal peptide" evidence="1">
    <location>
        <begin position="1"/>
        <end position="21"/>
    </location>
</feature>
<dbReference type="AlphaFoldDB" id="A0A8J2SD50"/>
<keyword evidence="3" id="KW-1185">Reference proteome</keyword>
<evidence type="ECO:0000256" key="1">
    <source>
        <dbReference type="SAM" id="SignalP"/>
    </source>
</evidence>
<accession>A0A8J2SD50</accession>